<feature type="binding site" evidence="5">
    <location>
        <position position="371"/>
    </location>
    <ligand>
        <name>orotate</name>
        <dbReference type="ChEBI" id="CHEBI:30839"/>
    </ligand>
</feature>
<dbReference type="Proteomes" id="UP000683575">
    <property type="component" value="Chromosome"/>
</dbReference>
<gene>
    <name evidence="5 9" type="primary">pyrE</name>
    <name evidence="9" type="ORF">KRR39_21845</name>
</gene>
<feature type="binding site" evidence="5">
    <location>
        <position position="341"/>
    </location>
    <ligand>
        <name>5-phospho-alpha-D-ribose 1-diphosphate</name>
        <dbReference type="ChEBI" id="CHEBI:58017"/>
        <note>ligand shared between dimeric partners</note>
    </ligand>
</feature>
<comment type="similarity">
    <text evidence="5">Belongs to the purine/pyrimidine phosphoribosyltransferase family. PyrE subfamily.</text>
</comment>
<dbReference type="PANTHER" id="PTHR19278:SF9">
    <property type="entry name" value="URIDINE 5'-MONOPHOSPHATE SYNTHASE"/>
    <property type="match status" value="1"/>
</dbReference>
<evidence type="ECO:0000256" key="4">
    <source>
        <dbReference type="ARBA" id="ARBA00022975"/>
    </source>
</evidence>
<keyword evidence="7" id="KW-0472">Membrane</keyword>
<keyword evidence="3 5" id="KW-0460">Magnesium</keyword>
<dbReference type="CDD" id="cd05830">
    <property type="entry name" value="Sortase_E"/>
    <property type="match status" value="1"/>
</dbReference>
<dbReference type="GO" id="GO:0044205">
    <property type="term" value="P:'de novo' UMP biosynthetic process"/>
    <property type="evidence" value="ECO:0007669"/>
    <property type="project" value="UniProtKB-UniRule"/>
</dbReference>
<comment type="cofactor">
    <cofactor evidence="5">
        <name>Mg(2+)</name>
        <dbReference type="ChEBI" id="CHEBI:18420"/>
    </cofactor>
</comment>
<comment type="caution">
    <text evidence="5">Lacks conserved residue(s) required for the propagation of feature annotation.</text>
</comment>
<evidence type="ECO:0000256" key="6">
    <source>
        <dbReference type="PIRSR" id="PIRSR605754-1"/>
    </source>
</evidence>
<dbReference type="EC" id="2.4.2.10" evidence="5"/>
<proteinExistence type="inferred from homology"/>
<dbReference type="CDD" id="cd06223">
    <property type="entry name" value="PRTases_typeI"/>
    <property type="match status" value="1"/>
</dbReference>
<dbReference type="InterPro" id="IPR000836">
    <property type="entry name" value="PRTase_dom"/>
</dbReference>
<dbReference type="GO" id="GO:0019856">
    <property type="term" value="P:pyrimidine nucleobase biosynthetic process"/>
    <property type="evidence" value="ECO:0007669"/>
    <property type="project" value="TreeGrafter"/>
</dbReference>
<feature type="binding site" evidence="5">
    <location>
        <position position="347"/>
    </location>
    <ligand>
        <name>5-phospho-alpha-D-ribose 1-diphosphate</name>
        <dbReference type="ChEBI" id="CHEBI:58017"/>
        <note>ligand shared between dimeric partners</note>
    </ligand>
</feature>
<dbReference type="KEGG" id="nps:KRR39_21845"/>
<dbReference type="Pfam" id="PF04203">
    <property type="entry name" value="Sortase"/>
    <property type="match status" value="1"/>
</dbReference>
<evidence type="ECO:0000256" key="3">
    <source>
        <dbReference type="ARBA" id="ARBA00022842"/>
    </source>
</evidence>
<feature type="binding site" evidence="5">
    <location>
        <position position="399"/>
    </location>
    <ligand>
        <name>orotate</name>
        <dbReference type="ChEBI" id="CHEBI:30839"/>
    </ligand>
</feature>
<feature type="transmembrane region" description="Helical" evidence="7">
    <location>
        <begin position="21"/>
        <end position="43"/>
    </location>
</feature>
<dbReference type="InterPro" id="IPR042003">
    <property type="entry name" value="Sortase_E"/>
</dbReference>
<keyword evidence="7" id="KW-1133">Transmembrane helix</keyword>
<evidence type="ECO:0000256" key="7">
    <source>
        <dbReference type="SAM" id="Phobius"/>
    </source>
</evidence>
<feature type="binding site" evidence="5">
    <location>
        <position position="345"/>
    </location>
    <ligand>
        <name>5-phospho-alpha-D-ribose 1-diphosphate</name>
        <dbReference type="ChEBI" id="CHEBI:58017"/>
        <note>ligand shared between dimeric partners</note>
    </ligand>
</feature>
<dbReference type="NCBIfam" id="NF033747">
    <property type="entry name" value="class_E_sortase"/>
    <property type="match status" value="1"/>
</dbReference>
<accession>A0A975Y004</accession>
<feature type="active site" description="Acyl-thioester intermediate" evidence="6">
    <location>
        <position position="211"/>
    </location>
</feature>
<feature type="active site" description="Proton donor/acceptor" evidence="6">
    <location>
        <position position="134"/>
    </location>
</feature>
<feature type="binding site" description="in other chain" evidence="5">
    <location>
        <position position="342"/>
    </location>
    <ligand>
        <name>5-phospho-alpha-D-ribose 1-diphosphate</name>
        <dbReference type="ChEBI" id="CHEBI:58017"/>
        <note>ligand shared between dimeric partners</note>
    </ligand>
</feature>
<comment type="function">
    <text evidence="5">Catalyzes the transfer of a ribosyl phosphate group from 5-phosphoribose 1-diphosphate to orotate, leading to the formation of orotidine monophosphate (OMP).</text>
</comment>
<protein>
    <recommendedName>
        <fullName evidence="5">Orotate phosphoribosyltransferase</fullName>
        <shortName evidence="5">OPRT</shortName>
        <shortName evidence="5">OPRTase</shortName>
        <ecNumber evidence="5">2.4.2.10</ecNumber>
    </recommendedName>
</protein>
<feature type="binding site" description="in other chain" evidence="5">
    <location>
        <begin position="367"/>
        <end position="375"/>
    </location>
    <ligand>
        <name>5-phospho-alpha-D-ribose 1-diphosphate</name>
        <dbReference type="ChEBI" id="CHEBI:58017"/>
        <note>ligand shared between dimeric partners</note>
    </ligand>
</feature>
<dbReference type="EMBL" id="CP077062">
    <property type="protein sequence ID" value="QWZ07971.1"/>
    <property type="molecule type" value="Genomic_DNA"/>
</dbReference>
<evidence type="ECO:0000313" key="9">
    <source>
        <dbReference type="EMBL" id="QWZ07971.1"/>
    </source>
</evidence>
<comment type="pathway">
    <text evidence="5">Pyrimidine metabolism; UMP biosynthesis via de novo pathway; UMP from orotate: step 1/2.</text>
</comment>
<comment type="catalytic activity">
    <reaction evidence="5">
        <text>orotidine 5'-phosphate + diphosphate = orotate + 5-phospho-alpha-D-ribose 1-diphosphate</text>
        <dbReference type="Rhea" id="RHEA:10380"/>
        <dbReference type="ChEBI" id="CHEBI:30839"/>
        <dbReference type="ChEBI" id="CHEBI:33019"/>
        <dbReference type="ChEBI" id="CHEBI:57538"/>
        <dbReference type="ChEBI" id="CHEBI:58017"/>
        <dbReference type="EC" id="2.4.2.10"/>
    </reaction>
</comment>
<dbReference type="HAMAP" id="MF_01208">
    <property type="entry name" value="PyrE"/>
    <property type="match status" value="1"/>
</dbReference>
<keyword evidence="1 5" id="KW-0328">Glycosyltransferase</keyword>
<evidence type="ECO:0000259" key="8">
    <source>
        <dbReference type="Pfam" id="PF00156"/>
    </source>
</evidence>
<dbReference type="Pfam" id="PF00156">
    <property type="entry name" value="Pribosyltran"/>
    <property type="match status" value="1"/>
</dbReference>
<feature type="domain" description="Phosphoribosyltransferase" evidence="8">
    <location>
        <begin position="309"/>
        <end position="407"/>
    </location>
</feature>
<keyword evidence="2 5" id="KW-0808">Transferase</keyword>
<dbReference type="GO" id="GO:0004588">
    <property type="term" value="F:orotate phosphoribosyltransferase activity"/>
    <property type="evidence" value="ECO:0007669"/>
    <property type="project" value="UniProtKB-UniRule"/>
</dbReference>
<dbReference type="GO" id="GO:0000287">
    <property type="term" value="F:magnesium ion binding"/>
    <property type="evidence" value="ECO:0007669"/>
    <property type="project" value="UniProtKB-UniRule"/>
</dbReference>
<dbReference type="PANTHER" id="PTHR19278">
    <property type="entry name" value="OROTATE PHOSPHORIBOSYLTRANSFERASE"/>
    <property type="match status" value="1"/>
</dbReference>
<comment type="subunit">
    <text evidence="5">Homodimer.</text>
</comment>
<sequence length="428" mass="45763">MATQTVARPPAQPKRRRGAAFWLGIALILAGLAVLAYVAWQFFGTNVVAHQKQQKIVERTESAWRSQGTAGASGTAQGVELDGAQALVRIPRFGKKYVMPVQAGVSEAVLAEGFGHFPGTADPGQVGNYAIAAHRVTHGEPLRDMPRLRPGDTVVVETRKATYTYRLDTDPDKLIVTFADVWVIDRLPTNPRGGVQPAQRPGQKLITLTTCAELFHTDNRMIVFGHLVGTTPADPGPGRPATRVARMSDRDALLDQVRTKAVVHGRVTLSSGKEADYYVDLRRITLDAQAAPLVGRVMLDLTAGWEYDAVGGLTLGADPVATAMLHAAAQQGRSLDAFVVRKEEKAHGLQRRVEGPDVRGRRVLAVEDTSTTGGSVLTAVQALREAGAEVVGVAVIVDRSTGAKEKVEAAGCDYLAAFGLDELGQSQT</sequence>
<keyword evidence="7" id="KW-0812">Transmembrane</keyword>
<dbReference type="InterPro" id="IPR053465">
    <property type="entry name" value="Sortase_Class_E"/>
</dbReference>
<evidence type="ECO:0000256" key="5">
    <source>
        <dbReference type="HAMAP-Rule" id="MF_01208"/>
    </source>
</evidence>
<keyword evidence="10" id="KW-1185">Reference proteome</keyword>
<evidence type="ECO:0000313" key="10">
    <source>
        <dbReference type="Proteomes" id="UP000683575"/>
    </source>
</evidence>
<dbReference type="AlphaFoldDB" id="A0A975Y004"/>
<evidence type="ECO:0000256" key="1">
    <source>
        <dbReference type="ARBA" id="ARBA00022676"/>
    </source>
</evidence>
<reference evidence="9" key="1">
    <citation type="submission" date="2021-06" db="EMBL/GenBank/DDBJ databases">
        <title>Complete genome sequence of Nocardioides sp. G188.</title>
        <authorList>
            <person name="Im W.-T."/>
        </authorList>
    </citation>
    <scope>NUCLEOTIDE SEQUENCE</scope>
    <source>
        <strain evidence="9">G188</strain>
    </source>
</reference>
<dbReference type="InterPro" id="IPR005754">
    <property type="entry name" value="Sortase"/>
</dbReference>
<organism evidence="9 10">
    <name type="scientific">Nocardioides panacis</name>
    <dbReference type="NCBI Taxonomy" id="2849501"/>
    <lineage>
        <taxon>Bacteria</taxon>
        <taxon>Bacillati</taxon>
        <taxon>Actinomycetota</taxon>
        <taxon>Actinomycetes</taxon>
        <taxon>Propionibacteriales</taxon>
        <taxon>Nocardioidaceae</taxon>
        <taxon>Nocardioides</taxon>
    </lineage>
</organism>
<dbReference type="NCBIfam" id="TIGR00336">
    <property type="entry name" value="pyrE"/>
    <property type="match status" value="1"/>
</dbReference>
<name>A0A975Y004_9ACTN</name>
<dbReference type="InterPro" id="IPR023031">
    <property type="entry name" value="OPRT"/>
</dbReference>
<keyword evidence="4 5" id="KW-0665">Pyrimidine biosynthesis</keyword>
<dbReference type="FunFam" id="3.40.50.2020:FF:000029">
    <property type="entry name" value="Orotate phosphoribosyltransferase"/>
    <property type="match status" value="1"/>
</dbReference>
<dbReference type="InterPro" id="IPR004467">
    <property type="entry name" value="Or_phspho_trans_dom"/>
</dbReference>
<evidence type="ECO:0000256" key="2">
    <source>
        <dbReference type="ARBA" id="ARBA00022679"/>
    </source>
</evidence>